<evidence type="ECO:0000256" key="6">
    <source>
        <dbReference type="ARBA" id="ARBA00049157"/>
    </source>
</evidence>
<keyword evidence="5 7" id="KW-0456">Lyase</keyword>
<dbReference type="NCBIfam" id="TIGR02127">
    <property type="entry name" value="pyrF_sub2"/>
    <property type="match status" value="1"/>
</dbReference>
<dbReference type="InterPro" id="IPR011060">
    <property type="entry name" value="RibuloseP-bd_barrel"/>
</dbReference>
<dbReference type="EMBL" id="LIZX01000025">
    <property type="protein sequence ID" value="KPJ69404.1"/>
    <property type="molecule type" value="Genomic_DNA"/>
</dbReference>
<proteinExistence type="inferred from homology"/>
<evidence type="ECO:0000256" key="5">
    <source>
        <dbReference type="ARBA" id="ARBA00023239"/>
    </source>
</evidence>
<dbReference type="GO" id="GO:0004590">
    <property type="term" value="F:orotidine-5'-phosphate decarboxylase activity"/>
    <property type="evidence" value="ECO:0007669"/>
    <property type="project" value="UniProtKB-UniRule"/>
</dbReference>
<evidence type="ECO:0000256" key="3">
    <source>
        <dbReference type="ARBA" id="ARBA00022793"/>
    </source>
</evidence>
<evidence type="ECO:0000259" key="8">
    <source>
        <dbReference type="SMART" id="SM00934"/>
    </source>
</evidence>
<accession>A0A0S7Y5K0</accession>
<dbReference type="AlphaFoldDB" id="A0A0S7Y5K0"/>
<evidence type="ECO:0000313" key="9">
    <source>
        <dbReference type="EMBL" id="KPJ69404.1"/>
    </source>
</evidence>
<dbReference type="EC" id="4.1.1.23" evidence="7"/>
<evidence type="ECO:0000256" key="7">
    <source>
        <dbReference type="HAMAP-Rule" id="MF_01215"/>
    </source>
</evidence>
<dbReference type="Pfam" id="PF00215">
    <property type="entry name" value="OMPdecase"/>
    <property type="match status" value="1"/>
</dbReference>
<dbReference type="Gene3D" id="3.20.20.70">
    <property type="entry name" value="Aldolase class I"/>
    <property type="match status" value="1"/>
</dbReference>
<protein>
    <recommendedName>
        <fullName evidence="7">Orotidine 5'-phosphate decarboxylase</fullName>
        <ecNumber evidence="7">4.1.1.23</ecNumber>
    </recommendedName>
    <alternativeName>
        <fullName evidence="7">OMP decarboxylase</fullName>
        <shortName evidence="7">OMPDCase</shortName>
        <shortName evidence="7">OMPdecase</shortName>
    </alternativeName>
</protein>
<dbReference type="InterPro" id="IPR011995">
    <property type="entry name" value="OMPdecase_type-2"/>
</dbReference>
<sequence>MKFVDYLDSTTKKNDSLLCVGLDIDLSRIPHTFLNKEDPIFNFNKEIILATKELVCAYKLNIAFYEMYGIYGLEALKRTIEYIQEEEIPAILDAKRGDIGNSSLAYAKAVFEVYKADATTVNPYLGYDSIEPFIEFRNKGVFVLCLTSNPGRYDFQTRGEKEPLYKVVAKRVKELNKNKNLGLVVGATNPEEIKGIRAMAEDMPILIPGIGAQGGNLEAAAKYGPTKNGTRAIISVSRSIIYAGKGEDFAGQAKAEARKLKDMINQYRRTG</sequence>
<evidence type="ECO:0000256" key="2">
    <source>
        <dbReference type="ARBA" id="ARBA00008847"/>
    </source>
</evidence>
<dbReference type="HAMAP" id="MF_01215">
    <property type="entry name" value="OMPdecase_type2"/>
    <property type="match status" value="1"/>
</dbReference>
<dbReference type="UniPathway" id="UPA00070">
    <property type="reaction ID" value="UER00120"/>
</dbReference>
<dbReference type="SUPFAM" id="SSF51366">
    <property type="entry name" value="Ribulose-phoshate binding barrel"/>
    <property type="match status" value="1"/>
</dbReference>
<name>A0A0S7Y5K0_UNCSA</name>
<comment type="caution">
    <text evidence="9">The sequence shown here is derived from an EMBL/GenBank/DDBJ whole genome shotgun (WGS) entry which is preliminary data.</text>
</comment>
<dbReference type="PANTHER" id="PTHR43375:SF1">
    <property type="entry name" value="OROTIDINE 5'-PHOSPHATE DECARBOXYLASE"/>
    <property type="match status" value="1"/>
</dbReference>
<dbReference type="SMART" id="SM00934">
    <property type="entry name" value="OMPdecase"/>
    <property type="match status" value="1"/>
</dbReference>
<dbReference type="GO" id="GO:0006207">
    <property type="term" value="P:'de novo' pyrimidine nucleobase biosynthetic process"/>
    <property type="evidence" value="ECO:0007669"/>
    <property type="project" value="InterPro"/>
</dbReference>
<feature type="domain" description="Orotidine 5'-phosphate decarboxylase" evidence="8">
    <location>
        <begin position="17"/>
        <end position="253"/>
    </location>
</feature>
<evidence type="ECO:0000256" key="1">
    <source>
        <dbReference type="ARBA" id="ARBA00004861"/>
    </source>
</evidence>
<evidence type="ECO:0000313" key="10">
    <source>
        <dbReference type="Proteomes" id="UP000051861"/>
    </source>
</evidence>
<evidence type="ECO:0000256" key="4">
    <source>
        <dbReference type="ARBA" id="ARBA00022975"/>
    </source>
</evidence>
<reference evidence="9 10" key="1">
    <citation type="journal article" date="2015" name="Microbiome">
        <title>Genomic resolution of linkages in carbon, nitrogen, and sulfur cycling among widespread estuary sediment bacteria.</title>
        <authorList>
            <person name="Baker B.J."/>
            <person name="Lazar C.S."/>
            <person name="Teske A.P."/>
            <person name="Dick G.J."/>
        </authorList>
    </citation>
    <scope>NUCLEOTIDE SEQUENCE [LARGE SCALE GENOMIC DNA]</scope>
    <source>
        <strain evidence="9">DG_54_3</strain>
    </source>
</reference>
<dbReference type="PANTHER" id="PTHR43375">
    <property type="entry name" value="OROTIDINE 5'-PHOSPHATE DECARBOXYLASE"/>
    <property type="match status" value="1"/>
</dbReference>
<dbReference type="CDD" id="cd04725">
    <property type="entry name" value="OMP_decarboxylase_like"/>
    <property type="match status" value="1"/>
</dbReference>
<gene>
    <name evidence="7" type="primary">pyrF</name>
    <name evidence="9" type="ORF">AMJ44_03875</name>
</gene>
<dbReference type="PATRIC" id="fig|1703775.3.peg.965"/>
<organism evidence="9 10">
    <name type="scientific">candidate division WOR-1 bacterium DG_54_3</name>
    <dbReference type="NCBI Taxonomy" id="1703775"/>
    <lineage>
        <taxon>Bacteria</taxon>
        <taxon>Bacillati</taxon>
        <taxon>Saganbacteria</taxon>
    </lineage>
</organism>
<dbReference type="GO" id="GO:0044205">
    <property type="term" value="P:'de novo' UMP biosynthetic process"/>
    <property type="evidence" value="ECO:0007669"/>
    <property type="project" value="UniProtKB-UniRule"/>
</dbReference>
<comment type="pathway">
    <text evidence="1 7">Pyrimidine metabolism; UMP biosynthesis via de novo pathway; UMP from orotate: step 2/2.</text>
</comment>
<feature type="active site" description="Proton donor" evidence="7">
    <location>
        <position position="95"/>
    </location>
</feature>
<comment type="catalytic activity">
    <reaction evidence="6 7">
        <text>orotidine 5'-phosphate + H(+) = UMP + CO2</text>
        <dbReference type="Rhea" id="RHEA:11596"/>
        <dbReference type="ChEBI" id="CHEBI:15378"/>
        <dbReference type="ChEBI" id="CHEBI:16526"/>
        <dbReference type="ChEBI" id="CHEBI:57538"/>
        <dbReference type="ChEBI" id="CHEBI:57865"/>
        <dbReference type="EC" id="4.1.1.23"/>
    </reaction>
</comment>
<dbReference type="Proteomes" id="UP000051861">
    <property type="component" value="Unassembled WGS sequence"/>
</dbReference>
<dbReference type="InterPro" id="IPR013785">
    <property type="entry name" value="Aldolase_TIM"/>
</dbReference>
<keyword evidence="4 7" id="KW-0665">Pyrimidine biosynthesis</keyword>
<dbReference type="InterPro" id="IPR001754">
    <property type="entry name" value="OMPdeCOase_dom"/>
</dbReference>
<comment type="similarity">
    <text evidence="2 7">Belongs to the OMP decarboxylase family. Type 2 subfamily.</text>
</comment>
<keyword evidence="3 7" id="KW-0210">Decarboxylase</keyword>